<evidence type="ECO:0000313" key="4">
    <source>
        <dbReference type="Proteomes" id="UP001459277"/>
    </source>
</evidence>
<gene>
    <name evidence="3" type="ORF">SO802_027887</name>
</gene>
<evidence type="ECO:0000256" key="1">
    <source>
        <dbReference type="SAM" id="MobiDB-lite"/>
    </source>
</evidence>
<comment type="caution">
    <text evidence="3">The sequence shown here is derived from an EMBL/GenBank/DDBJ whole genome shotgun (WGS) entry which is preliminary data.</text>
</comment>
<dbReference type="Pfam" id="PF00069">
    <property type="entry name" value="Pkinase"/>
    <property type="match status" value="1"/>
</dbReference>
<accession>A0AAW2BQM4</accession>
<keyword evidence="4" id="KW-1185">Reference proteome</keyword>
<dbReference type="SUPFAM" id="SSF56112">
    <property type="entry name" value="Protein kinase-like (PK-like)"/>
    <property type="match status" value="1"/>
</dbReference>
<protein>
    <recommendedName>
        <fullName evidence="2">Protein kinase domain-containing protein</fullName>
    </recommendedName>
</protein>
<name>A0AAW2BQM4_9ROSI</name>
<evidence type="ECO:0000259" key="2">
    <source>
        <dbReference type="PROSITE" id="PS50011"/>
    </source>
</evidence>
<dbReference type="Proteomes" id="UP001459277">
    <property type="component" value="Unassembled WGS sequence"/>
</dbReference>
<dbReference type="AlphaFoldDB" id="A0AAW2BQM4"/>
<dbReference type="PANTHER" id="PTHR44329:SF128">
    <property type="entry name" value="SERINE_THREONINE-PROTEIN KINASE STY46"/>
    <property type="match status" value="1"/>
</dbReference>
<dbReference type="PROSITE" id="PS50011">
    <property type="entry name" value="PROTEIN_KINASE_DOM"/>
    <property type="match status" value="1"/>
</dbReference>
<evidence type="ECO:0000313" key="3">
    <source>
        <dbReference type="EMBL" id="KAK9987648.1"/>
    </source>
</evidence>
<dbReference type="Gene3D" id="1.10.510.10">
    <property type="entry name" value="Transferase(Phosphotransferase) domain 1"/>
    <property type="match status" value="1"/>
</dbReference>
<dbReference type="InterPro" id="IPR051681">
    <property type="entry name" value="Ser/Thr_Kinases-Pseudokinases"/>
</dbReference>
<dbReference type="EMBL" id="JAZDWU010000010">
    <property type="protein sequence ID" value="KAK9987648.1"/>
    <property type="molecule type" value="Genomic_DNA"/>
</dbReference>
<sequence>MNNASIISLEFGVAIQRLAWPNPQSLLPVGKLDLAKIKCEPDHLTIPNDGTDVWEIDPNHLTFGNKIASGSYCDLYKGTYCSQEVAIKVLKPERVNSDMQREFAQEVFIMRDLKAAILLMDENEVVKVADFGVARVKTQSGVMTAETGTHRWMAPEGLQPIIPKHTHPKLAELLEKCWQQDPALRPDYSEIIEILQQTAKEVGDEGEGKHKEKSSGGLLSVLRRGHH</sequence>
<organism evidence="3 4">
    <name type="scientific">Lithocarpus litseifolius</name>
    <dbReference type="NCBI Taxonomy" id="425828"/>
    <lineage>
        <taxon>Eukaryota</taxon>
        <taxon>Viridiplantae</taxon>
        <taxon>Streptophyta</taxon>
        <taxon>Embryophyta</taxon>
        <taxon>Tracheophyta</taxon>
        <taxon>Spermatophyta</taxon>
        <taxon>Magnoliopsida</taxon>
        <taxon>eudicotyledons</taxon>
        <taxon>Gunneridae</taxon>
        <taxon>Pentapetalae</taxon>
        <taxon>rosids</taxon>
        <taxon>fabids</taxon>
        <taxon>Fagales</taxon>
        <taxon>Fagaceae</taxon>
        <taxon>Lithocarpus</taxon>
    </lineage>
</organism>
<dbReference type="GO" id="GO:0004674">
    <property type="term" value="F:protein serine/threonine kinase activity"/>
    <property type="evidence" value="ECO:0007669"/>
    <property type="project" value="TreeGrafter"/>
</dbReference>
<reference evidence="3 4" key="1">
    <citation type="submission" date="2024-01" db="EMBL/GenBank/DDBJ databases">
        <title>A telomere-to-telomere, gap-free genome of sweet tea (Lithocarpus litseifolius).</title>
        <authorList>
            <person name="Zhou J."/>
        </authorList>
    </citation>
    <scope>NUCLEOTIDE SEQUENCE [LARGE SCALE GENOMIC DNA]</scope>
    <source>
        <strain evidence="3">Zhou-2022a</strain>
        <tissue evidence="3">Leaf</tissue>
    </source>
</reference>
<dbReference type="InterPro" id="IPR011009">
    <property type="entry name" value="Kinase-like_dom_sf"/>
</dbReference>
<proteinExistence type="predicted"/>
<feature type="domain" description="Protein kinase" evidence="2">
    <location>
        <begin position="1"/>
        <end position="227"/>
    </location>
</feature>
<dbReference type="GO" id="GO:0005524">
    <property type="term" value="F:ATP binding"/>
    <property type="evidence" value="ECO:0007669"/>
    <property type="project" value="InterPro"/>
</dbReference>
<dbReference type="InterPro" id="IPR000719">
    <property type="entry name" value="Prot_kinase_dom"/>
</dbReference>
<feature type="compositionally biased region" description="Basic and acidic residues" evidence="1">
    <location>
        <begin position="202"/>
        <end position="214"/>
    </location>
</feature>
<dbReference type="PANTHER" id="PTHR44329">
    <property type="entry name" value="SERINE/THREONINE-PROTEIN KINASE TNNI3K-RELATED"/>
    <property type="match status" value="1"/>
</dbReference>
<dbReference type="Gene3D" id="3.30.200.20">
    <property type="entry name" value="Phosphorylase Kinase, domain 1"/>
    <property type="match status" value="1"/>
</dbReference>
<feature type="region of interest" description="Disordered" evidence="1">
    <location>
        <begin position="202"/>
        <end position="227"/>
    </location>
</feature>